<comment type="similarity">
    <text evidence="2">Belongs to the major facilitator superfamily. Sugar transporter (TC 2.A.1.1) family.</text>
</comment>
<dbReference type="InterPro" id="IPR036259">
    <property type="entry name" value="MFS_trans_sf"/>
</dbReference>
<dbReference type="GO" id="GO:0016324">
    <property type="term" value="C:apical plasma membrane"/>
    <property type="evidence" value="ECO:0007669"/>
    <property type="project" value="TreeGrafter"/>
</dbReference>
<keyword evidence="5 8" id="KW-1133">Transmembrane helix</keyword>
<dbReference type="PROSITE" id="PS00216">
    <property type="entry name" value="SUGAR_TRANSPORT_1"/>
    <property type="match status" value="1"/>
</dbReference>
<keyword evidence="10" id="KW-1185">Reference proteome</keyword>
<evidence type="ECO:0000256" key="7">
    <source>
        <dbReference type="SAM" id="MobiDB-lite"/>
    </source>
</evidence>
<dbReference type="WBParaSite" id="ACRNAN_scaffold668.g8757.t1">
    <property type="protein sequence ID" value="ACRNAN_scaffold668.g8757.t1"/>
    <property type="gene ID" value="ACRNAN_scaffold668.g8757"/>
</dbReference>
<sequence length="458" mass="50895">MVQVAISSNQGSGIPQPKHKPKLGFFIYILAITAAIGGFLFGYDTGIVSEAMLYVEKNSDMKPINDIWKELIVAITPGIAGIGSLVAGNASDRFGRKKVILIASVIFTIGGLICAASTSKEVLLVGRVLLGFAIGVASMIVPVYVSEASPANIRGLLVTGFQLMITFGLVAANIIAGSFSYIDPENVLKRIYNGDEEWIEYELEEIRTNHEEQVKAQMEHGGDGFVFLRILATPHVRKALLLGCTIQAFSQMSGINTVMYYTGTIIKSAGIRDIHENIWISCVTAATVYQPGDHRDLYTYNSLWFNESVDQYSKCIKYSNCDYCVTNENCGFCTLKSQNNKWGFCLPGKNNKSDTVSDTGYCNNSTSSDTDIYHNITLNGTSQIWEWDDSFCHSKYTFLPIVFIVIYLACFASGLNLDEIEMLFMGKEEKQRMQENIRRRHLTKSDVHENGDDKSENY</sequence>
<dbReference type="AlphaFoldDB" id="A0A914EAH8"/>
<evidence type="ECO:0000256" key="1">
    <source>
        <dbReference type="ARBA" id="ARBA00004141"/>
    </source>
</evidence>
<feature type="transmembrane region" description="Helical" evidence="8">
    <location>
        <begin position="25"/>
        <end position="43"/>
    </location>
</feature>
<dbReference type="Pfam" id="PF00083">
    <property type="entry name" value="Sugar_tr"/>
    <property type="match status" value="2"/>
</dbReference>
<evidence type="ECO:0000256" key="5">
    <source>
        <dbReference type="ARBA" id="ARBA00022989"/>
    </source>
</evidence>
<protein>
    <submittedName>
        <fullName evidence="11">Major facilitator superfamily (MFS) profile domain-containing protein</fullName>
    </submittedName>
</protein>
<dbReference type="SUPFAM" id="SSF103473">
    <property type="entry name" value="MFS general substrate transporter"/>
    <property type="match status" value="1"/>
</dbReference>
<comment type="subcellular location">
    <subcellularLocation>
        <location evidence="1">Membrane</location>
        <topology evidence="1">Multi-pass membrane protein</topology>
    </subcellularLocation>
</comment>
<dbReference type="InterPro" id="IPR005828">
    <property type="entry name" value="MFS_sugar_transport-like"/>
</dbReference>
<feature type="transmembrane region" description="Helical" evidence="8">
    <location>
        <begin position="67"/>
        <end position="87"/>
    </location>
</feature>
<dbReference type="InterPro" id="IPR020846">
    <property type="entry name" value="MFS_dom"/>
</dbReference>
<feature type="domain" description="Major facilitator superfamily (MFS) profile" evidence="9">
    <location>
        <begin position="30"/>
        <end position="458"/>
    </location>
</feature>
<feature type="region of interest" description="Disordered" evidence="7">
    <location>
        <begin position="436"/>
        <end position="458"/>
    </location>
</feature>
<keyword evidence="4 8" id="KW-0812">Transmembrane</keyword>
<feature type="transmembrane region" description="Helical" evidence="8">
    <location>
        <begin position="157"/>
        <end position="182"/>
    </location>
</feature>
<evidence type="ECO:0000259" key="9">
    <source>
        <dbReference type="PROSITE" id="PS50850"/>
    </source>
</evidence>
<evidence type="ECO:0000256" key="3">
    <source>
        <dbReference type="ARBA" id="ARBA00022448"/>
    </source>
</evidence>
<dbReference type="InterPro" id="IPR050814">
    <property type="entry name" value="Myo-inositol_Transporter"/>
</dbReference>
<dbReference type="Proteomes" id="UP000887540">
    <property type="component" value="Unplaced"/>
</dbReference>
<dbReference type="PROSITE" id="PS00217">
    <property type="entry name" value="SUGAR_TRANSPORT_2"/>
    <property type="match status" value="1"/>
</dbReference>
<keyword evidence="6 8" id="KW-0472">Membrane</keyword>
<dbReference type="PROSITE" id="PS50850">
    <property type="entry name" value="MFS"/>
    <property type="match status" value="1"/>
</dbReference>
<dbReference type="InterPro" id="IPR005829">
    <property type="entry name" value="Sugar_transporter_CS"/>
</dbReference>
<dbReference type="GO" id="GO:0005366">
    <property type="term" value="F:myo-inositol:proton symporter activity"/>
    <property type="evidence" value="ECO:0007669"/>
    <property type="project" value="TreeGrafter"/>
</dbReference>
<evidence type="ECO:0000256" key="6">
    <source>
        <dbReference type="ARBA" id="ARBA00023136"/>
    </source>
</evidence>
<feature type="transmembrane region" description="Helical" evidence="8">
    <location>
        <begin position="398"/>
        <end position="417"/>
    </location>
</feature>
<reference evidence="11" key="1">
    <citation type="submission" date="2022-11" db="UniProtKB">
        <authorList>
            <consortium name="WormBaseParasite"/>
        </authorList>
    </citation>
    <scope>IDENTIFICATION</scope>
</reference>
<feature type="transmembrane region" description="Helical" evidence="8">
    <location>
        <begin position="99"/>
        <end position="118"/>
    </location>
</feature>
<dbReference type="InterPro" id="IPR003663">
    <property type="entry name" value="Sugar/inositol_transpt"/>
</dbReference>
<feature type="transmembrane region" description="Helical" evidence="8">
    <location>
        <begin position="124"/>
        <end position="145"/>
    </location>
</feature>
<keyword evidence="3" id="KW-0813">Transport</keyword>
<evidence type="ECO:0000313" key="11">
    <source>
        <dbReference type="WBParaSite" id="ACRNAN_scaffold668.g8757.t1"/>
    </source>
</evidence>
<dbReference type="Gene3D" id="1.20.1250.20">
    <property type="entry name" value="MFS general substrate transporter like domains"/>
    <property type="match status" value="2"/>
</dbReference>
<evidence type="ECO:0000256" key="2">
    <source>
        <dbReference type="ARBA" id="ARBA00010992"/>
    </source>
</evidence>
<dbReference type="PANTHER" id="PTHR48020:SF12">
    <property type="entry name" value="PROTON MYO-INOSITOL COTRANSPORTER"/>
    <property type="match status" value="1"/>
</dbReference>
<organism evidence="10 11">
    <name type="scientific">Acrobeloides nanus</name>
    <dbReference type="NCBI Taxonomy" id="290746"/>
    <lineage>
        <taxon>Eukaryota</taxon>
        <taxon>Metazoa</taxon>
        <taxon>Ecdysozoa</taxon>
        <taxon>Nematoda</taxon>
        <taxon>Chromadorea</taxon>
        <taxon>Rhabditida</taxon>
        <taxon>Tylenchina</taxon>
        <taxon>Cephalobomorpha</taxon>
        <taxon>Cephaloboidea</taxon>
        <taxon>Cephalobidae</taxon>
        <taxon>Acrobeloides</taxon>
    </lineage>
</organism>
<proteinExistence type="inferred from homology"/>
<dbReference type="PANTHER" id="PTHR48020">
    <property type="entry name" value="PROTON MYO-INOSITOL COTRANSPORTER"/>
    <property type="match status" value="1"/>
</dbReference>
<evidence type="ECO:0000256" key="4">
    <source>
        <dbReference type="ARBA" id="ARBA00022692"/>
    </source>
</evidence>
<evidence type="ECO:0000256" key="8">
    <source>
        <dbReference type="SAM" id="Phobius"/>
    </source>
</evidence>
<dbReference type="PRINTS" id="PR00171">
    <property type="entry name" value="SUGRTRNSPORT"/>
</dbReference>
<name>A0A914EAH8_9BILA</name>
<evidence type="ECO:0000313" key="10">
    <source>
        <dbReference type="Proteomes" id="UP000887540"/>
    </source>
</evidence>
<accession>A0A914EAH8</accession>